<keyword evidence="2" id="KW-1185">Reference proteome</keyword>
<protein>
    <submittedName>
        <fullName evidence="1">Uncharacterized protein</fullName>
    </submittedName>
</protein>
<accession>A0ACB7NZA1</accession>
<dbReference type="EMBL" id="JAGIZQ010000006">
    <property type="protein sequence ID" value="KAH6622979.1"/>
    <property type="molecule type" value="Genomic_DNA"/>
</dbReference>
<organism evidence="1 2">
    <name type="scientific">Chaetomium tenue</name>
    <dbReference type="NCBI Taxonomy" id="1854479"/>
    <lineage>
        <taxon>Eukaryota</taxon>
        <taxon>Fungi</taxon>
        <taxon>Dikarya</taxon>
        <taxon>Ascomycota</taxon>
        <taxon>Pezizomycotina</taxon>
        <taxon>Sordariomycetes</taxon>
        <taxon>Sordariomycetidae</taxon>
        <taxon>Sordariales</taxon>
        <taxon>Chaetomiaceae</taxon>
        <taxon>Chaetomium</taxon>
    </lineage>
</organism>
<gene>
    <name evidence="1" type="ORF">F5144DRAFT_657020</name>
</gene>
<reference evidence="1 2" key="1">
    <citation type="journal article" date="2021" name="Nat. Commun.">
        <title>Genetic determinants of endophytism in the Arabidopsis root mycobiome.</title>
        <authorList>
            <person name="Mesny F."/>
            <person name="Miyauchi S."/>
            <person name="Thiergart T."/>
            <person name="Pickel B."/>
            <person name="Atanasova L."/>
            <person name="Karlsson M."/>
            <person name="Huettel B."/>
            <person name="Barry K.W."/>
            <person name="Haridas S."/>
            <person name="Chen C."/>
            <person name="Bauer D."/>
            <person name="Andreopoulos W."/>
            <person name="Pangilinan J."/>
            <person name="LaButti K."/>
            <person name="Riley R."/>
            <person name="Lipzen A."/>
            <person name="Clum A."/>
            <person name="Drula E."/>
            <person name="Henrissat B."/>
            <person name="Kohler A."/>
            <person name="Grigoriev I.V."/>
            <person name="Martin F.M."/>
            <person name="Hacquard S."/>
        </authorList>
    </citation>
    <scope>NUCLEOTIDE SEQUENCE [LARGE SCALE GENOMIC DNA]</scope>
    <source>
        <strain evidence="1 2">MPI-SDFR-AT-0079</strain>
    </source>
</reference>
<comment type="caution">
    <text evidence="1">The sequence shown here is derived from an EMBL/GenBank/DDBJ whole genome shotgun (WGS) entry which is preliminary data.</text>
</comment>
<dbReference type="Proteomes" id="UP000724584">
    <property type="component" value="Unassembled WGS sequence"/>
</dbReference>
<name>A0ACB7NZA1_9PEZI</name>
<sequence>MPSSKPLNPVTPLSWWRKARTITPDPAQLDILTYEAHSASKFDETDFIYLKTLWKNKKVTEFHINDYARAGYVRTAREFVRQMPGPPSEQEQQPLCPLRQNMITFINTATAPFRPNDLANVQLGAFLVTKWLLEQTRSVNNQGRHVGGDTIKIVRRSARLEQQREAKAAAERKKEEASLNKQVIGATDSMADTQELDVLSPETMGLESVRSEDEEIVNSVLVNLLATLTLCSGIMSTNGREGLQWLPKRQFFLLGSANNTVCEARTDGVLRNYHPGTPNCGDPLAILEVKPYNRYWSQAKIEWQEACQMAAWISTSLRVKTAEKRRAGSLSVSDSTNKRRILISQDYRFLYLTVGEWGKGYETYLSGGGLRPETPPSKNSSPTQNRGRADAKPTTTGPEPQPQADPARAVGPRQPTPEDLDEGNFLVMNCYGAYSLDDPQHLRLFIRNVLALMLELSDPWG</sequence>
<evidence type="ECO:0000313" key="2">
    <source>
        <dbReference type="Proteomes" id="UP000724584"/>
    </source>
</evidence>
<proteinExistence type="predicted"/>
<evidence type="ECO:0000313" key="1">
    <source>
        <dbReference type="EMBL" id="KAH6622979.1"/>
    </source>
</evidence>